<dbReference type="InterPro" id="IPR022385">
    <property type="entry name" value="Rhs_assc_core"/>
</dbReference>
<dbReference type="Gene3D" id="2.180.10.10">
    <property type="entry name" value="RHS repeat-associated core"/>
    <property type="match status" value="4"/>
</dbReference>
<dbReference type="Pfam" id="PF05593">
    <property type="entry name" value="RHS_repeat"/>
    <property type="match status" value="1"/>
</dbReference>
<dbReference type="CDD" id="cd20734">
    <property type="entry name" value="PoNe_RHS-like"/>
    <property type="match status" value="1"/>
</dbReference>
<keyword evidence="2" id="KW-0472">Membrane</keyword>
<dbReference type="OrthoDB" id="9815752at2"/>
<evidence type="ECO:0000256" key="1">
    <source>
        <dbReference type="ARBA" id="ARBA00022737"/>
    </source>
</evidence>
<feature type="domain" description="Teneurin-like YD-shell" evidence="4">
    <location>
        <begin position="1617"/>
        <end position="1784"/>
    </location>
</feature>
<feature type="domain" description="Teneurin-like YD-shell" evidence="4">
    <location>
        <begin position="949"/>
        <end position="1089"/>
    </location>
</feature>
<keyword evidence="6" id="KW-1185">Reference proteome</keyword>
<protein>
    <submittedName>
        <fullName evidence="5">RHS repeat-associated core domain containing protein-containing protein</fullName>
    </submittedName>
</protein>
<feature type="transmembrane region" description="Helical" evidence="2">
    <location>
        <begin position="519"/>
        <end position="540"/>
    </location>
</feature>
<evidence type="ECO:0000256" key="2">
    <source>
        <dbReference type="SAM" id="Phobius"/>
    </source>
</evidence>
<keyword evidence="2" id="KW-1133">Transmembrane helix</keyword>
<sequence length="2349" mass="264400">MKGFDNIKIEPAYGIKIISDIKIESKINEHATLYLYGIVDETVNFNSTVNASFDDEIHIYEAGESNKTIFKGLITSVETKKINGVYYAQIQGISGSFRLDIKKKSRSFQDMNMTYPELVKGILGDYPKNNFINTICDGVKIGEPVLQYKETDWELIKRLASRFNSVIAVDIYDAGTRLCFGFPEGASCKLEDSICYTANKDIMAYMKAKGSGSDVKANDFFYYDIESREQYKLGDEISFRNKKMYVTSIDAYMEKGILTYRYRISMKEGIYVSQINNSQINGVSIGGNVLDTKGELVKLHLDIDEAQDKGKAFWFPFIPPTGDIMYCMPQKGTHASLYFPDATGNNAKVIGCVRKNGGSCQKTSDPNTRFFGTEHGSELEMSPKALNIVGDSKEPIKISMEDENGITIVSHKKLTMNSVEEMSITTPKHIKITAKDIVFLKKSNSDSGFTIENEFHYLSNYVFLEGRVRELYPPFDDAPKVAPKPPFNWGKLALNVLGGLAIVAAVAAAAVFTVATFGAGAVVIGAVATCAVVGGTAAVASQAVSDIMSGEVSDFSDYAAAAARETIVGAISGAVFGPLGPAASLGGKMAIGAANNAFESIVRQTLEGKGINPWAVLLDAGIGAGTAGIMDSKIAKNIGKAIDNAAPWIKKGANKVMDGISDNANKVAKLAGEAGDIGETAARKSIMDPKKSDFCGDPINVSNGSFYLDVTDLVIEDRGIDLEIKRRYNSIGLRKGIMGDGWTFEYESCLKRDDLDCITLMYPDGHEEKFVKEEGKWHKKDSKDLSETLIEDPATGYFTLSIKDIKSYTYDGRGKLILVSDRNNNAVNVKYAPGGLVEKIVSPGGKVITFKYELGKISEIIDHTGRKIVYRYNGDRLVSAILPNKGEFIYEYEGPFIVSITDANGRKYVSNKFDDEGRVVRQCVNEQDTVDIKYYPDNNETVFIYRSTGNMERYTHNDEGRLIEAIHSDGTKERFTYDEYGNKNSETDRNGQTTFRLFDNKGNILEEKYPEGYTVLNDYDDNGNLIRTSTSGGAETLYKYDLSGNLIEEYVKINDGEYSKTEFTYDSFGRMLSRADAEGNITEFEYDSLHVDKPTRVKDPEGNIFRYRYDIAGRLEAITTSYGTVEFGYNEINKKTFIKDAQGGITSMSYDRMGNLIKKVLPNESSKSKGDDKAYEFIYDAMDRLIQTTDPLKNVFALRYDLNGNLVKEINANFFDSKKEDGIGIEYIYDKNNRRIKTVLPTGHISRTKYDAVGNVVKTIDPGKYNPDEDNGPGMEYDYDSLNRLTAIKNEEGNTVKEYKYNVDGLLIKETDANKLETLYKYNDAGWLLEKRTAVEENAGKKLYSVTCYSYDRAGRRTEEKRSTQKVSEQETPAKWNTIRYEYDKNSRIVKIYDSTGAQAEYGYDCLGNRTFEKARINDKTCRVIRYSFDSLGRLDKKIEEIDGEDLTVGSKGKALAQTVYHYDKNGNLTKVLSPLGYETEMFYDAADRLIQTIKREKGAASQTHYYKYDKQGNLVSEIDTNGKSIEYEYDSMNRRIKITGKEGEVTRLFYDGAGNIIKHVKPEEYDKEKDDGKGTLYSYDSMNRLVEVRDPLGFVVEKNKYNLAGDLIEKTDALGKSIEYTYYSVGRIKEIYTPGAKKNGRPSQEYTYDALGNITGIKDGEGNHTTNTLDLWGRITDVQKPDGSSEKYEYDYVGNVVTSIDGNGNRTEYEYNSINKLARIIDPAGCEILYKYDLQGRLAKKIDRNRNAVEYMYNKDDNITLMKDAETGRSQEFSYHADGNLISASGMGVVYNYAYTPNMRLKSKSMNGKPMLEYSYDRNGNILELKDLTGRRTNYKYDAAGRMEEVWDSGKLAAAYTYKPDSQLAGIRYGNGVTIEYSYDLDQNVAGIVAKNSEGIEILKHSYEYDNNGNQIKKEENGRITQYTYDTLNRLSKVVYPDVEELFSYDFAGNRTFRRRGSTEVNYSYDKRNRLIEKIEGSEQTRYSYDSNGNLLSEAGKQGTTSYTYDCFNRTEKVRKSNGEYIRNFYDPEGLRSKIEENGRTAWFVYSGRDIVAELDGEKLRAASIRGHELLMQRDGSGESYYYLNNVHGDVISLTDSRGAIVNSYKYDAFGNTIQAIEKVQNRFRYAGEQFDSVTGQYYLRARFYNPVVGRFTQEDTYRGDGLNLYAYVGNNPVNYVDLSGYSKMSCQQKANLYKNLEESRKARESHGKNFWDGMSRKEKGAMAEKITDKMMKKKGYKKLPSKVEGNHGIDGLYAKYDKNGNVKELIVNETKFNSKGKLRLNKKTSMGPQMSNRWVRGNTDKMMTSNDAFTRRAGYELDDVLDNNRGILNKTANVISPDGKIQWFNLP</sequence>
<feature type="transmembrane region" description="Helical" evidence="2">
    <location>
        <begin position="492"/>
        <end position="512"/>
    </location>
</feature>
<feature type="domain" description="Teneurin-like YD-shell" evidence="4">
    <location>
        <begin position="1899"/>
        <end position="2175"/>
    </location>
</feature>
<dbReference type="PANTHER" id="PTHR32305:SF15">
    <property type="entry name" value="PROTEIN RHSA-RELATED"/>
    <property type="match status" value="1"/>
</dbReference>
<gene>
    <name evidence="5" type="ORF">Bccel_3216</name>
</gene>
<dbReference type="InterPro" id="IPR031325">
    <property type="entry name" value="RHS_repeat"/>
</dbReference>
<evidence type="ECO:0000259" key="3">
    <source>
        <dbReference type="Pfam" id="PF20148"/>
    </source>
</evidence>
<evidence type="ECO:0000313" key="6">
    <source>
        <dbReference type="Proteomes" id="UP000036923"/>
    </source>
</evidence>
<dbReference type="Gene3D" id="3.55.50.10">
    <property type="entry name" value="Baseplate protein-like domains"/>
    <property type="match status" value="1"/>
</dbReference>
<keyword evidence="2" id="KW-0812">Transmembrane</keyword>
<dbReference type="eggNOG" id="COG3501">
    <property type="taxonomic scope" value="Bacteria"/>
</dbReference>
<dbReference type="NCBIfam" id="TIGR01643">
    <property type="entry name" value="YD_repeat_2x"/>
    <property type="match status" value="11"/>
</dbReference>
<feature type="domain" description="DUF6531" evidence="3">
    <location>
        <begin position="696"/>
        <end position="770"/>
    </location>
</feature>
<keyword evidence="1" id="KW-0677">Repeat</keyword>
<dbReference type="eggNOG" id="COG3209">
    <property type="taxonomic scope" value="Bacteria"/>
</dbReference>
<dbReference type="InterPro" id="IPR006530">
    <property type="entry name" value="YD"/>
</dbReference>
<reference evidence="6" key="1">
    <citation type="submission" date="2015-07" db="EMBL/GenBank/DDBJ databases">
        <title>Near-Complete Genome Sequence of the Cellulolytic Bacterium Bacteroides (Pseudobacteroides) cellulosolvens ATCC 35603.</title>
        <authorList>
            <person name="Dassa B."/>
            <person name="Utturkar S.M."/>
            <person name="Klingeman D.M."/>
            <person name="Hurt R.A."/>
            <person name="Keller M."/>
            <person name="Xu J."/>
            <person name="Reddy Y.H.K."/>
            <person name="Borovok I."/>
            <person name="Grinberg I.R."/>
            <person name="Lamed R."/>
            <person name="Zhivin O."/>
            <person name="Bayer E.A."/>
            <person name="Brown S.D."/>
        </authorList>
    </citation>
    <scope>NUCLEOTIDE SEQUENCE [LARGE SCALE GENOMIC DNA]</scope>
    <source>
        <strain evidence="6">DSM 2933</strain>
    </source>
</reference>
<feature type="domain" description="Teneurin-like YD-shell" evidence="4">
    <location>
        <begin position="1807"/>
        <end position="1890"/>
    </location>
</feature>
<accession>A0A0L6JQH7</accession>
<dbReference type="InterPro" id="IPR056823">
    <property type="entry name" value="TEN-like_YD-shell"/>
</dbReference>
<dbReference type="InterPro" id="IPR050708">
    <property type="entry name" value="T6SS_VgrG/RHS"/>
</dbReference>
<feature type="domain" description="Teneurin-like YD-shell" evidence="4">
    <location>
        <begin position="1176"/>
        <end position="1365"/>
    </location>
</feature>
<evidence type="ECO:0000313" key="5">
    <source>
        <dbReference type="EMBL" id="KNY27945.1"/>
    </source>
</evidence>
<dbReference type="SUPFAM" id="SSF69279">
    <property type="entry name" value="Phage tail proteins"/>
    <property type="match status" value="1"/>
</dbReference>
<dbReference type="Pfam" id="PF25023">
    <property type="entry name" value="TEN_YD-shell"/>
    <property type="match status" value="6"/>
</dbReference>
<dbReference type="PATRIC" id="fig|398512.5.peg.3376"/>
<dbReference type="STRING" id="398512.Bccel_3216"/>
<dbReference type="Proteomes" id="UP000036923">
    <property type="component" value="Unassembled WGS sequence"/>
</dbReference>
<dbReference type="EMBL" id="LGTC01000001">
    <property type="protein sequence ID" value="KNY27945.1"/>
    <property type="molecule type" value="Genomic_DNA"/>
</dbReference>
<evidence type="ECO:0000259" key="4">
    <source>
        <dbReference type="Pfam" id="PF25023"/>
    </source>
</evidence>
<name>A0A0L6JQH7_9FIRM</name>
<dbReference type="NCBIfam" id="TIGR03696">
    <property type="entry name" value="Rhs_assc_core"/>
    <property type="match status" value="1"/>
</dbReference>
<organism evidence="5 6">
    <name type="scientific">Pseudobacteroides cellulosolvens ATCC 35603 = DSM 2933</name>
    <dbReference type="NCBI Taxonomy" id="398512"/>
    <lineage>
        <taxon>Bacteria</taxon>
        <taxon>Bacillati</taxon>
        <taxon>Bacillota</taxon>
        <taxon>Clostridia</taxon>
        <taxon>Eubacteriales</taxon>
        <taxon>Oscillospiraceae</taxon>
        <taxon>Pseudobacteroides</taxon>
    </lineage>
</organism>
<feature type="domain" description="Teneurin-like YD-shell" evidence="4">
    <location>
        <begin position="1453"/>
        <end position="1590"/>
    </location>
</feature>
<dbReference type="RefSeq" id="WP_050753523.1">
    <property type="nucleotide sequence ID" value="NZ_JQKC01000008.1"/>
</dbReference>
<proteinExistence type="predicted"/>
<dbReference type="Pfam" id="PF20148">
    <property type="entry name" value="DUF6531"/>
    <property type="match status" value="1"/>
</dbReference>
<comment type="caution">
    <text evidence="5">The sequence shown here is derived from an EMBL/GenBank/DDBJ whole genome shotgun (WGS) entry which is preliminary data.</text>
</comment>
<dbReference type="InterPro" id="IPR045351">
    <property type="entry name" value="DUF6531"/>
</dbReference>
<dbReference type="SUPFAM" id="SSF69304">
    <property type="entry name" value="Tricorn protease N-terminal domain"/>
    <property type="match status" value="1"/>
</dbReference>
<dbReference type="PANTHER" id="PTHR32305">
    <property type="match status" value="1"/>
</dbReference>